<dbReference type="SMART" id="SM00342">
    <property type="entry name" value="HTH_ARAC"/>
    <property type="match status" value="1"/>
</dbReference>
<evidence type="ECO:0000256" key="3">
    <source>
        <dbReference type="SAM" id="MobiDB-lite"/>
    </source>
</evidence>
<keyword evidence="6" id="KW-1185">Reference proteome</keyword>
<dbReference type="SUPFAM" id="SSF46689">
    <property type="entry name" value="Homeodomain-like"/>
    <property type="match status" value="1"/>
</dbReference>
<dbReference type="CDD" id="cd06124">
    <property type="entry name" value="cupin_NimR-like_N"/>
    <property type="match status" value="1"/>
</dbReference>
<feature type="compositionally biased region" description="Pro residues" evidence="3">
    <location>
        <begin position="304"/>
        <end position="321"/>
    </location>
</feature>
<dbReference type="Pfam" id="PF12833">
    <property type="entry name" value="HTH_18"/>
    <property type="match status" value="1"/>
</dbReference>
<dbReference type="PANTHER" id="PTHR11019">
    <property type="entry name" value="HTH-TYPE TRANSCRIPTIONAL REGULATOR NIMR"/>
    <property type="match status" value="1"/>
</dbReference>
<proteinExistence type="predicted"/>
<sequence length="321" mass="36016">MSISRHAAAHSPTWREVPVPAQEALSWPVVARSQELAAGERFPPHVHAWNQLVFATEGVLQVTAAHARHVISPQQALWVPTGTVHHTGALGAAAFRNLYIGDEAAPGMPTECVVLEVSPLLRELIVELGQVQPDHDVAYYLQLCTLVIAQLRRQPQHTRHLPWPQDARLQRWCQALYDQPADARGVDDWARQLGASARTLARQFERETGMNLRAWRTRLRLLRAIEWLAQGRSPTVIAHELGYASASAFNYMFRVETGMSPLQWRKARVYGHAMRVRAMLGSHGHAWRVPTRRPQDFFASQSTDPPPPSETSEGPLPPPRT</sequence>
<dbReference type="InterPro" id="IPR013096">
    <property type="entry name" value="Cupin_2"/>
</dbReference>
<dbReference type="InterPro" id="IPR009057">
    <property type="entry name" value="Homeodomain-like_sf"/>
</dbReference>
<feature type="domain" description="HTH araC/xylS-type" evidence="4">
    <location>
        <begin position="170"/>
        <end position="267"/>
    </location>
</feature>
<evidence type="ECO:0000313" key="5">
    <source>
        <dbReference type="EMBL" id="WNH52761.1"/>
    </source>
</evidence>
<evidence type="ECO:0000256" key="1">
    <source>
        <dbReference type="ARBA" id="ARBA00023015"/>
    </source>
</evidence>
<gene>
    <name evidence="5" type="ORF">PDM29_00380</name>
</gene>
<feature type="region of interest" description="Disordered" evidence="3">
    <location>
        <begin position="295"/>
        <end position="321"/>
    </location>
</feature>
<keyword evidence="2" id="KW-0804">Transcription</keyword>
<evidence type="ECO:0000313" key="6">
    <source>
        <dbReference type="Proteomes" id="UP001302072"/>
    </source>
</evidence>
<dbReference type="InterPro" id="IPR011051">
    <property type="entry name" value="RmlC_Cupin_sf"/>
</dbReference>
<dbReference type="RefSeq" id="WP_311191946.1">
    <property type="nucleotide sequence ID" value="NZ_CP115541.1"/>
</dbReference>
<evidence type="ECO:0000259" key="4">
    <source>
        <dbReference type="PROSITE" id="PS01124"/>
    </source>
</evidence>
<organism evidence="5 6">
    <name type="scientific">Stenotrophomonas oahuensis</name>
    <dbReference type="NCBI Taxonomy" id="3003271"/>
    <lineage>
        <taxon>Bacteria</taxon>
        <taxon>Pseudomonadati</taxon>
        <taxon>Pseudomonadota</taxon>
        <taxon>Gammaproteobacteria</taxon>
        <taxon>Lysobacterales</taxon>
        <taxon>Lysobacteraceae</taxon>
        <taxon>Stenotrophomonas</taxon>
    </lineage>
</organism>
<evidence type="ECO:0000256" key="2">
    <source>
        <dbReference type="ARBA" id="ARBA00023163"/>
    </source>
</evidence>
<dbReference type="Proteomes" id="UP001302072">
    <property type="component" value="Chromosome"/>
</dbReference>
<name>A0ABY9YPH3_9GAMM</name>
<dbReference type="EMBL" id="CP115541">
    <property type="protein sequence ID" value="WNH52761.1"/>
    <property type="molecule type" value="Genomic_DNA"/>
</dbReference>
<dbReference type="Gene3D" id="1.10.10.60">
    <property type="entry name" value="Homeodomain-like"/>
    <property type="match status" value="1"/>
</dbReference>
<dbReference type="InterPro" id="IPR018060">
    <property type="entry name" value="HTH_AraC"/>
</dbReference>
<protein>
    <submittedName>
        <fullName evidence="5">Helix-turn-helix transcriptional regulator</fullName>
    </submittedName>
</protein>
<dbReference type="PANTHER" id="PTHR11019:SF199">
    <property type="entry name" value="HTH-TYPE TRANSCRIPTIONAL REGULATOR NIMR"/>
    <property type="match status" value="1"/>
</dbReference>
<dbReference type="InterPro" id="IPR014710">
    <property type="entry name" value="RmlC-like_jellyroll"/>
</dbReference>
<reference evidence="5 6" key="1">
    <citation type="submission" date="2022-12" db="EMBL/GenBank/DDBJ databases">
        <title>Two new species, Stenotrophomonas aracearum and Stenotrophomonas oahuensis, isolated from Anthurium (Araceae family) in Hawaii.</title>
        <authorList>
            <person name="Chunag S.C."/>
            <person name="Dobhal S."/>
            <person name="Alvarez A."/>
            <person name="Arif M."/>
        </authorList>
    </citation>
    <scope>NUCLEOTIDE SEQUENCE [LARGE SCALE GENOMIC DNA]</scope>
    <source>
        <strain evidence="5 6">A5586</strain>
    </source>
</reference>
<dbReference type="PROSITE" id="PS01124">
    <property type="entry name" value="HTH_ARAC_FAMILY_2"/>
    <property type="match status" value="1"/>
</dbReference>
<dbReference type="Gene3D" id="2.60.120.10">
    <property type="entry name" value="Jelly Rolls"/>
    <property type="match status" value="1"/>
</dbReference>
<keyword evidence="1" id="KW-0805">Transcription regulation</keyword>
<accession>A0ABY9YPH3</accession>
<dbReference type="SUPFAM" id="SSF51182">
    <property type="entry name" value="RmlC-like cupins"/>
    <property type="match status" value="1"/>
</dbReference>
<dbReference type="Pfam" id="PF07883">
    <property type="entry name" value="Cupin_2"/>
    <property type="match status" value="1"/>
</dbReference>